<evidence type="ECO:0000256" key="2">
    <source>
        <dbReference type="ARBA" id="ARBA00022729"/>
    </source>
</evidence>
<evidence type="ECO:0000256" key="1">
    <source>
        <dbReference type="ARBA" id="ARBA00017922"/>
    </source>
</evidence>
<dbReference type="InterPro" id="IPR012640">
    <property type="entry name" value="Membr_lipoprot_lipid_attach_CS"/>
</dbReference>
<comment type="caution">
    <text evidence="3">The sequence shown here is derived from an EMBL/GenBank/DDBJ whole genome shotgun (WGS) entry which is preliminary data.</text>
</comment>
<dbReference type="EMBL" id="DRMH01000027">
    <property type="protein sequence ID" value="HFC97370.1"/>
    <property type="molecule type" value="Genomic_DNA"/>
</dbReference>
<keyword evidence="2" id="KW-0732">Signal</keyword>
<accession>A0A7C3CFH1</accession>
<reference evidence="3" key="1">
    <citation type="journal article" date="2020" name="mSystems">
        <title>Genome- and Community-Level Interaction Insights into Carbon Utilization and Element Cycling Functions of Hydrothermarchaeota in Hydrothermal Sediment.</title>
        <authorList>
            <person name="Zhou Z."/>
            <person name="Liu Y."/>
            <person name="Xu W."/>
            <person name="Pan J."/>
            <person name="Luo Z.H."/>
            <person name="Li M."/>
        </authorList>
    </citation>
    <scope>NUCLEOTIDE SEQUENCE [LARGE SCALE GENOMIC DNA]</scope>
    <source>
        <strain evidence="3">HyVt-483</strain>
    </source>
</reference>
<dbReference type="Proteomes" id="UP000886043">
    <property type="component" value="Unassembled WGS sequence"/>
</dbReference>
<gene>
    <name evidence="3" type="ORF">ENJ40_02775</name>
</gene>
<proteinExistence type="predicted"/>
<name>A0A7C3CFH1_9BACT</name>
<protein>
    <recommendedName>
        <fullName evidence="1">Type IV secretion system putative lipoprotein virB7</fullName>
    </recommendedName>
</protein>
<sequence length="124" mass="13791">MKKILWALVLLAVLAACGGRGVYLYENRGNPYGGPDRPWLIIGARGAGSAELEKKLCQKGELRKILSEARIPEGSKEDLFLAACGPRASAERFLEIYYGLPDQTRLRLKKTFEKHGYSLNDYGC</sequence>
<dbReference type="Pfam" id="PF08139">
    <property type="entry name" value="LPAM_1"/>
    <property type="match status" value="1"/>
</dbReference>
<organism evidence="3">
    <name type="scientific">Thermosulfurimonas dismutans</name>
    <dbReference type="NCBI Taxonomy" id="999894"/>
    <lineage>
        <taxon>Bacteria</taxon>
        <taxon>Pseudomonadati</taxon>
        <taxon>Thermodesulfobacteriota</taxon>
        <taxon>Thermodesulfobacteria</taxon>
        <taxon>Thermodesulfobacteriales</taxon>
        <taxon>Thermodesulfobacteriaceae</taxon>
        <taxon>Thermosulfurimonas</taxon>
    </lineage>
</organism>
<evidence type="ECO:0000313" key="3">
    <source>
        <dbReference type="EMBL" id="HFC97370.1"/>
    </source>
</evidence>
<dbReference type="PROSITE" id="PS51257">
    <property type="entry name" value="PROKAR_LIPOPROTEIN"/>
    <property type="match status" value="1"/>
</dbReference>
<dbReference type="AlphaFoldDB" id="A0A7C3CFH1"/>